<dbReference type="SMART" id="SM00382">
    <property type="entry name" value="AAA"/>
    <property type="match status" value="1"/>
</dbReference>
<evidence type="ECO:0000256" key="9">
    <source>
        <dbReference type="ARBA" id="ARBA00022840"/>
    </source>
</evidence>
<dbReference type="GO" id="GO:0046872">
    <property type="term" value="F:metal ion binding"/>
    <property type="evidence" value="ECO:0007669"/>
    <property type="project" value="UniProtKB-KW"/>
</dbReference>
<dbReference type="GO" id="GO:0005524">
    <property type="term" value="F:ATP binding"/>
    <property type="evidence" value="ECO:0007669"/>
    <property type="project" value="UniProtKB-KW"/>
</dbReference>
<dbReference type="InterPro" id="IPR050238">
    <property type="entry name" value="DNA_Rep/Repair_Clamp_Loader"/>
</dbReference>
<dbReference type="Pfam" id="PF22608">
    <property type="entry name" value="DNAX_ATPase_lid"/>
    <property type="match status" value="1"/>
</dbReference>
<reference evidence="14" key="2">
    <citation type="submission" date="2021-04" db="EMBL/GenBank/DDBJ databases">
        <authorList>
            <person name="Gilroy R."/>
        </authorList>
    </citation>
    <scope>NUCLEOTIDE SEQUENCE</scope>
    <source>
        <strain evidence="14">1282</strain>
    </source>
</reference>
<dbReference type="InterPro" id="IPR012763">
    <property type="entry name" value="DNA_pol_III_sug/sutau_N"/>
</dbReference>
<evidence type="ECO:0000256" key="1">
    <source>
        <dbReference type="ARBA" id="ARBA00006360"/>
    </source>
</evidence>
<keyword evidence="7" id="KW-0547">Nucleotide-binding</keyword>
<evidence type="ECO:0000256" key="8">
    <source>
        <dbReference type="ARBA" id="ARBA00022833"/>
    </source>
</evidence>
<comment type="caution">
    <text evidence="14">The sequence shown here is derived from an EMBL/GenBank/DDBJ whole genome shotgun (WGS) entry which is preliminary data.</text>
</comment>
<keyword evidence="3 14" id="KW-0808">Transferase</keyword>
<evidence type="ECO:0000256" key="6">
    <source>
        <dbReference type="ARBA" id="ARBA00022723"/>
    </source>
</evidence>
<dbReference type="FunFam" id="3.40.50.300:FF:000014">
    <property type="entry name" value="DNA polymerase III subunit gamma/tau"/>
    <property type="match status" value="1"/>
</dbReference>
<dbReference type="PANTHER" id="PTHR11669:SF0">
    <property type="entry name" value="PROTEIN STICHEL-LIKE 2"/>
    <property type="match status" value="1"/>
</dbReference>
<dbReference type="InterPro" id="IPR045085">
    <property type="entry name" value="HLD_clamp_pol_III_gamma_tau"/>
</dbReference>
<evidence type="ECO:0000256" key="12">
    <source>
        <dbReference type="SAM" id="MobiDB-lite"/>
    </source>
</evidence>
<dbReference type="EC" id="2.7.7.7" evidence="2"/>
<dbReference type="Gene3D" id="1.20.272.10">
    <property type="match status" value="1"/>
</dbReference>
<keyword evidence="10" id="KW-0239">DNA-directed DNA polymerase</keyword>
<evidence type="ECO:0000256" key="4">
    <source>
        <dbReference type="ARBA" id="ARBA00022695"/>
    </source>
</evidence>
<dbReference type="AlphaFoldDB" id="A0A9D2C1C1"/>
<keyword evidence="9" id="KW-0067">ATP-binding</keyword>
<dbReference type="Gene3D" id="1.10.8.60">
    <property type="match status" value="1"/>
</dbReference>
<feature type="domain" description="AAA+ ATPase" evidence="13">
    <location>
        <begin position="36"/>
        <end position="178"/>
    </location>
</feature>
<dbReference type="CDD" id="cd18137">
    <property type="entry name" value="HLD_clamp_pol_III_gamma_tau"/>
    <property type="match status" value="1"/>
</dbReference>
<dbReference type="EMBL" id="DXDU01000111">
    <property type="protein sequence ID" value="HIY26891.1"/>
    <property type="molecule type" value="Genomic_DNA"/>
</dbReference>
<dbReference type="GO" id="GO:0006261">
    <property type="term" value="P:DNA-templated DNA replication"/>
    <property type="evidence" value="ECO:0007669"/>
    <property type="project" value="TreeGrafter"/>
</dbReference>
<dbReference type="InterPro" id="IPR008921">
    <property type="entry name" value="DNA_pol3_clamp-load_cplx_C"/>
</dbReference>
<name>A0A9D2C1C1_9FIRM</name>
<protein>
    <recommendedName>
        <fullName evidence="2">DNA-directed DNA polymerase</fullName>
        <ecNumber evidence="2">2.7.7.7</ecNumber>
    </recommendedName>
</protein>
<dbReference type="Pfam" id="PF13177">
    <property type="entry name" value="DNA_pol3_delta2"/>
    <property type="match status" value="1"/>
</dbReference>
<evidence type="ECO:0000256" key="7">
    <source>
        <dbReference type="ARBA" id="ARBA00022741"/>
    </source>
</evidence>
<gene>
    <name evidence="14" type="primary">dnaX</name>
    <name evidence="14" type="ORF">H9838_06935</name>
</gene>
<feature type="region of interest" description="Disordered" evidence="12">
    <location>
        <begin position="378"/>
        <end position="419"/>
    </location>
</feature>
<comment type="similarity">
    <text evidence="1">Belongs to the DnaX/STICHEL family.</text>
</comment>
<keyword evidence="4 14" id="KW-0548">Nucleotidyltransferase</keyword>
<keyword evidence="6" id="KW-0479">Metal-binding</keyword>
<organism evidence="14 15">
    <name type="scientific">Candidatus Acutalibacter pullistercoris</name>
    <dbReference type="NCBI Taxonomy" id="2838418"/>
    <lineage>
        <taxon>Bacteria</taxon>
        <taxon>Bacillati</taxon>
        <taxon>Bacillota</taxon>
        <taxon>Clostridia</taxon>
        <taxon>Eubacteriales</taxon>
        <taxon>Acutalibacteraceae</taxon>
        <taxon>Acutalibacter</taxon>
    </lineage>
</organism>
<comment type="catalytic activity">
    <reaction evidence="11">
        <text>DNA(n) + a 2'-deoxyribonucleoside 5'-triphosphate = DNA(n+1) + diphosphate</text>
        <dbReference type="Rhea" id="RHEA:22508"/>
        <dbReference type="Rhea" id="RHEA-COMP:17339"/>
        <dbReference type="Rhea" id="RHEA-COMP:17340"/>
        <dbReference type="ChEBI" id="CHEBI:33019"/>
        <dbReference type="ChEBI" id="CHEBI:61560"/>
        <dbReference type="ChEBI" id="CHEBI:173112"/>
        <dbReference type="EC" id="2.7.7.7"/>
    </reaction>
</comment>
<dbReference type="CDD" id="cd00009">
    <property type="entry name" value="AAA"/>
    <property type="match status" value="1"/>
</dbReference>
<feature type="compositionally biased region" description="Low complexity" evidence="12">
    <location>
        <begin position="387"/>
        <end position="397"/>
    </location>
</feature>
<sequence>MYKVLYRKYRPRFFSDVVGQPQVTVTLKNELMRGRIAHAYLFTGSRGTGKTTCAKILSRAVNCLHPVDGDPCGECEVCKGLEDGSILDVVEIDAASNNGVDAIRSLIEEANFTPTTAKYRVYIIDEVHMLSVSAFNALLKTLEEPPAHVIFILATTEVHKLLPTILSRCQRFDFHRIDPEAIACRLEEIAGKEDAQLDHDGALLIARIADGAMRDALSLLDQCLGRDRHVTLDIVNQTAGVAGREYLSALTQAVAAEDPAAALSLIDGLYRESKDMGRLCEELGEYFRGLMLAKTMKDPSPLLAVSPQEVEVLTAQALSMSLPAILHGLDVLEETLQKMRFGNQRALLEMAFVKLCDPQLDDSPQAILRRLEALERSHVPLPRETAEAPAPAAAPPQREAPPQEEAAPAPKEETPAPQE</sequence>
<dbReference type="GO" id="GO:0003677">
    <property type="term" value="F:DNA binding"/>
    <property type="evidence" value="ECO:0007669"/>
    <property type="project" value="InterPro"/>
</dbReference>
<dbReference type="SUPFAM" id="SSF52540">
    <property type="entry name" value="P-loop containing nucleoside triphosphate hydrolases"/>
    <property type="match status" value="1"/>
</dbReference>
<evidence type="ECO:0000313" key="14">
    <source>
        <dbReference type="EMBL" id="HIY26891.1"/>
    </source>
</evidence>
<dbReference type="GO" id="GO:0009360">
    <property type="term" value="C:DNA polymerase III complex"/>
    <property type="evidence" value="ECO:0007669"/>
    <property type="project" value="InterPro"/>
</dbReference>
<evidence type="ECO:0000313" key="15">
    <source>
        <dbReference type="Proteomes" id="UP000823915"/>
    </source>
</evidence>
<evidence type="ECO:0000256" key="11">
    <source>
        <dbReference type="ARBA" id="ARBA00049244"/>
    </source>
</evidence>
<proteinExistence type="inferred from homology"/>
<keyword evidence="5" id="KW-0235">DNA replication</keyword>
<dbReference type="NCBIfam" id="TIGR02397">
    <property type="entry name" value="dnaX_nterm"/>
    <property type="match status" value="1"/>
</dbReference>
<keyword evidence="8" id="KW-0862">Zinc</keyword>
<dbReference type="NCBIfam" id="NF004046">
    <property type="entry name" value="PRK05563.1"/>
    <property type="match status" value="1"/>
</dbReference>
<dbReference type="PANTHER" id="PTHR11669">
    <property type="entry name" value="REPLICATION FACTOR C / DNA POLYMERASE III GAMMA-TAU SUBUNIT"/>
    <property type="match status" value="1"/>
</dbReference>
<dbReference type="SUPFAM" id="SSF48019">
    <property type="entry name" value="post-AAA+ oligomerization domain-like"/>
    <property type="match status" value="1"/>
</dbReference>
<evidence type="ECO:0000256" key="3">
    <source>
        <dbReference type="ARBA" id="ARBA00022679"/>
    </source>
</evidence>
<feature type="compositionally biased region" description="Basic and acidic residues" evidence="12">
    <location>
        <begin position="410"/>
        <end position="419"/>
    </location>
</feature>
<dbReference type="Gene3D" id="3.40.50.300">
    <property type="entry name" value="P-loop containing nucleotide triphosphate hydrolases"/>
    <property type="match status" value="1"/>
</dbReference>
<evidence type="ECO:0000256" key="5">
    <source>
        <dbReference type="ARBA" id="ARBA00022705"/>
    </source>
</evidence>
<evidence type="ECO:0000256" key="2">
    <source>
        <dbReference type="ARBA" id="ARBA00012417"/>
    </source>
</evidence>
<reference evidence="14" key="1">
    <citation type="journal article" date="2021" name="PeerJ">
        <title>Extensive microbial diversity within the chicken gut microbiome revealed by metagenomics and culture.</title>
        <authorList>
            <person name="Gilroy R."/>
            <person name="Ravi A."/>
            <person name="Getino M."/>
            <person name="Pursley I."/>
            <person name="Horton D.L."/>
            <person name="Alikhan N.F."/>
            <person name="Baker D."/>
            <person name="Gharbi K."/>
            <person name="Hall N."/>
            <person name="Watson M."/>
            <person name="Adriaenssens E.M."/>
            <person name="Foster-Nyarko E."/>
            <person name="Jarju S."/>
            <person name="Secka A."/>
            <person name="Antonio M."/>
            <person name="Oren A."/>
            <person name="Chaudhuri R.R."/>
            <person name="La Ragione R."/>
            <person name="Hildebrand F."/>
            <person name="Pallen M.J."/>
        </authorList>
    </citation>
    <scope>NUCLEOTIDE SEQUENCE</scope>
    <source>
        <strain evidence="14">1282</strain>
    </source>
</reference>
<dbReference type="InterPro" id="IPR022754">
    <property type="entry name" value="DNA_pol_III_gamma-3"/>
</dbReference>
<dbReference type="InterPro" id="IPR003593">
    <property type="entry name" value="AAA+_ATPase"/>
</dbReference>
<feature type="non-terminal residue" evidence="14">
    <location>
        <position position="419"/>
    </location>
</feature>
<accession>A0A9D2C1C1</accession>
<dbReference type="Proteomes" id="UP000823915">
    <property type="component" value="Unassembled WGS sequence"/>
</dbReference>
<evidence type="ECO:0000259" key="13">
    <source>
        <dbReference type="SMART" id="SM00382"/>
    </source>
</evidence>
<dbReference type="InterPro" id="IPR027417">
    <property type="entry name" value="P-loop_NTPase"/>
</dbReference>
<dbReference type="Pfam" id="PF12169">
    <property type="entry name" value="DNA_pol3_gamma3"/>
    <property type="match status" value="1"/>
</dbReference>
<dbReference type="GO" id="GO:0003887">
    <property type="term" value="F:DNA-directed DNA polymerase activity"/>
    <property type="evidence" value="ECO:0007669"/>
    <property type="project" value="UniProtKB-KW"/>
</dbReference>
<evidence type="ECO:0000256" key="10">
    <source>
        <dbReference type="ARBA" id="ARBA00022932"/>
    </source>
</evidence>